<evidence type="ECO:0000313" key="2">
    <source>
        <dbReference type="EMBL" id="TKI55106.1"/>
    </source>
</evidence>
<keyword evidence="3" id="KW-1185">Reference proteome</keyword>
<keyword evidence="1" id="KW-0472">Membrane</keyword>
<dbReference type="EMBL" id="SZNK01000001">
    <property type="protein sequence ID" value="TKI55106.1"/>
    <property type="molecule type" value="Genomic_DNA"/>
</dbReference>
<dbReference type="Proteomes" id="UP000307841">
    <property type="component" value="Unassembled WGS sequence"/>
</dbReference>
<protein>
    <submittedName>
        <fullName evidence="2">Uncharacterized protein</fullName>
    </submittedName>
</protein>
<organism evidence="2 3">
    <name type="scientific">Brevibacillus antibioticus</name>
    <dbReference type="NCBI Taxonomy" id="2570228"/>
    <lineage>
        <taxon>Bacteria</taxon>
        <taxon>Bacillati</taxon>
        <taxon>Bacillota</taxon>
        <taxon>Bacilli</taxon>
        <taxon>Bacillales</taxon>
        <taxon>Paenibacillaceae</taxon>
        <taxon>Brevibacillus</taxon>
    </lineage>
</organism>
<dbReference type="AlphaFoldDB" id="A0A4U2Y3Q7"/>
<proteinExistence type="predicted"/>
<feature type="transmembrane region" description="Helical" evidence="1">
    <location>
        <begin position="50"/>
        <end position="77"/>
    </location>
</feature>
<gene>
    <name evidence="2" type="ORF">E8L90_06335</name>
</gene>
<evidence type="ECO:0000313" key="3">
    <source>
        <dbReference type="Proteomes" id="UP000307841"/>
    </source>
</evidence>
<accession>A0A4U2Y3Q7</accession>
<keyword evidence="1" id="KW-0812">Transmembrane</keyword>
<keyword evidence="1" id="KW-1133">Transmembrane helix</keyword>
<sequence length="81" mass="9265">MTRSLKLILLGFITGLLICVAFPVLQKEAALMGLWMILWSRISLRKGSVYGIWKLLTYITVVIGWILLLFGIFLTALEYIF</sequence>
<comment type="caution">
    <text evidence="2">The sequence shown here is derived from an EMBL/GenBank/DDBJ whole genome shotgun (WGS) entry which is preliminary data.</text>
</comment>
<reference evidence="2 3" key="1">
    <citation type="submission" date="2019-04" db="EMBL/GenBank/DDBJ databases">
        <title>Whole genome sequencing of Brevibacillus sp. TGS2-1.</title>
        <authorList>
            <person name="Choi A."/>
        </authorList>
    </citation>
    <scope>NUCLEOTIDE SEQUENCE [LARGE SCALE GENOMIC DNA]</scope>
    <source>
        <strain evidence="2 3">TGS2-1</strain>
    </source>
</reference>
<name>A0A4U2Y3Q7_9BACL</name>
<evidence type="ECO:0000256" key="1">
    <source>
        <dbReference type="SAM" id="Phobius"/>
    </source>
</evidence>